<keyword evidence="2" id="KW-1133">Transmembrane helix</keyword>
<evidence type="ECO:0000256" key="2">
    <source>
        <dbReference type="SAM" id="Phobius"/>
    </source>
</evidence>
<feature type="region of interest" description="Disordered" evidence="1">
    <location>
        <begin position="179"/>
        <end position="206"/>
    </location>
</feature>
<evidence type="ECO:0000313" key="4">
    <source>
        <dbReference type="Proteomes" id="UP000001882"/>
    </source>
</evidence>
<dbReference type="AlphaFoldDB" id="D1Z124"/>
<organism evidence="3 4">
    <name type="scientific">Methanocella paludicola (strain DSM 17711 / JCM 13418 / NBRC 101707 / SANAE)</name>
    <dbReference type="NCBI Taxonomy" id="304371"/>
    <lineage>
        <taxon>Archaea</taxon>
        <taxon>Methanobacteriati</taxon>
        <taxon>Methanobacteriota</taxon>
        <taxon>Stenosarchaea group</taxon>
        <taxon>Methanomicrobia</taxon>
        <taxon>Methanocellales</taxon>
        <taxon>Methanocellaceae</taxon>
        <taxon>Methanocella</taxon>
    </lineage>
</organism>
<dbReference type="Proteomes" id="UP000001882">
    <property type="component" value="Chromosome"/>
</dbReference>
<feature type="transmembrane region" description="Helical" evidence="2">
    <location>
        <begin position="106"/>
        <end position="129"/>
    </location>
</feature>
<proteinExistence type="predicted"/>
<dbReference type="InParanoid" id="D1Z124"/>
<reference evidence="3 4" key="1">
    <citation type="journal article" date="2007" name="Appl. Environ. Microbiol.">
        <title>Isolation of key methanogens for global methane emission from rice paddy fields: a novel isolate affiliated with the clone cluster rice cluster I.</title>
        <authorList>
            <person name="Sakai S."/>
            <person name="Imachi H."/>
            <person name="Sekiguchi Y."/>
            <person name="Ohashi A."/>
            <person name="Harada H."/>
            <person name="Kamagata Y."/>
        </authorList>
    </citation>
    <scope>NUCLEOTIDE SEQUENCE [LARGE SCALE GENOMIC DNA]</scope>
    <source>
        <strain evidence="4">DSM 17711 / JCM 13418 / NBRC 101707 / SANAE</strain>
    </source>
</reference>
<reference evidence="3 4" key="2">
    <citation type="journal article" date="2008" name="Int. J. Syst. Evol. Microbiol.">
        <title>Methanocella paludicola gen. nov., sp. nov., a methane-producing archaeon, the first isolate of the lineage 'Rice Cluster I', and proposal of the new archaeal order Methanocellales ord. nov.</title>
        <authorList>
            <person name="Sakai S."/>
            <person name="Imachi H."/>
            <person name="Hanada S."/>
            <person name="Ohashi A."/>
            <person name="Harada H."/>
            <person name="Kamagata Y."/>
        </authorList>
    </citation>
    <scope>NUCLEOTIDE SEQUENCE [LARGE SCALE GENOMIC DNA]</scope>
    <source>
        <strain evidence="4">DSM 17711 / JCM 13418 / NBRC 101707 / SANAE</strain>
    </source>
</reference>
<keyword evidence="2" id="KW-0812">Transmembrane</keyword>
<gene>
    <name evidence="3" type="ordered locus">MCP_2324</name>
</gene>
<evidence type="ECO:0000256" key="1">
    <source>
        <dbReference type="SAM" id="MobiDB-lite"/>
    </source>
</evidence>
<feature type="compositionally biased region" description="Basic and acidic residues" evidence="1">
    <location>
        <begin position="179"/>
        <end position="188"/>
    </location>
</feature>
<feature type="transmembrane region" description="Helical" evidence="2">
    <location>
        <begin position="70"/>
        <end position="94"/>
    </location>
</feature>
<dbReference type="EMBL" id="AP011532">
    <property type="protein sequence ID" value="BAI62396.1"/>
    <property type="molecule type" value="Genomic_DNA"/>
</dbReference>
<name>D1Z124_METPS</name>
<accession>D1Z124</accession>
<reference evidence="4" key="3">
    <citation type="journal article" date="2011" name="PLoS ONE">
        <title>Genome sequence of a mesophilic hydrogenotrophic methanogen Methanocella paludicola, the first cultivated representative of the order Methanocellales.</title>
        <authorList>
            <person name="Sakai S."/>
            <person name="Takaki Y."/>
            <person name="Shimamura S."/>
            <person name="Sekine M."/>
            <person name="Tajima T."/>
            <person name="Kosugi H."/>
            <person name="Ichikawa N."/>
            <person name="Tasumi E."/>
            <person name="Hiraki A.T."/>
            <person name="Shimizu A."/>
            <person name="Kato Y."/>
            <person name="Nishiko R."/>
            <person name="Mori K."/>
            <person name="Fujita N."/>
            <person name="Imachi H."/>
            <person name="Takai K."/>
        </authorList>
    </citation>
    <scope>NUCLEOTIDE SEQUENCE [LARGE SCALE GENOMIC DNA]</scope>
    <source>
        <strain evidence="4">DSM 17711 / JCM 13418 / NBRC 101707 / SANAE</strain>
    </source>
</reference>
<protein>
    <submittedName>
        <fullName evidence="3">Uncharacterized protein</fullName>
    </submittedName>
</protein>
<keyword evidence="2" id="KW-0472">Membrane</keyword>
<dbReference type="KEGG" id="mpd:MCP_2324"/>
<evidence type="ECO:0000313" key="3">
    <source>
        <dbReference type="EMBL" id="BAI62396.1"/>
    </source>
</evidence>
<sequence>MGWMGMSRIDKFLYIGEKAIFSLSKELPLGSEYLVATDRRIVHIKGERFYDVKYESLESLGCYTIYEWRLLLVAVIAAVTALLMSATINIPLYFISDVNLENLTHMLSFTISLLLAFAGAMVLAFVLTIRRGIVMKTQFETRIFSYPRSMKKEAFDFVKIVRAAEVGILKPHKSIRPEVIEPRQRNQEALKPLPSRPQPDEKMPRL</sequence>
<keyword evidence="4" id="KW-1185">Reference proteome</keyword>